<keyword evidence="8" id="KW-0238">DNA-binding</keyword>
<dbReference type="Pfam" id="PF00096">
    <property type="entry name" value="zf-C2H2"/>
    <property type="match status" value="4"/>
</dbReference>
<evidence type="ECO:0000256" key="4">
    <source>
        <dbReference type="ARBA" id="ARBA00022737"/>
    </source>
</evidence>
<dbReference type="PROSITE" id="PS00028">
    <property type="entry name" value="ZINC_FINGER_C2H2_1"/>
    <property type="match status" value="5"/>
</dbReference>
<feature type="compositionally biased region" description="Basic and acidic residues" evidence="12">
    <location>
        <begin position="277"/>
        <end position="295"/>
    </location>
</feature>
<evidence type="ECO:0000256" key="5">
    <source>
        <dbReference type="ARBA" id="ARBA00022771"/>
    </source>
</evidence>
<evidence type="ECO:0000256" key="12">
    <source>
        <dbReference type="SAM" id="MobiDB-lite"/>
    </source>
</evidence>
<feature type="compositionally biased region" description="Basic and acidic residues" evidence="12">
    <location>
        <begin position="97"/>
        <end position="108"/>
    </location>
</feature>
<feature type="region of interest" description="Disordered" evidence="12">
    <location>
        <begin position="150"/>
        <end position="209"/>
    </location>
</feature>
<keyword evidence="3" id="KW-0479">Metal-binding</keyword>
<keyword evidence="9" id="KW-0804">Transcription</keyword>
<proteinExistence type="inferred from homology"/>
<keyword evidence="5 11" id="KW-0863">Zinc-finger</keyword>
<comment type="subcellular location">
    <subcellularLocation>
        <location evidence="1">Nucleus</location>
    </subcellularLocation>
</comment>
<reference evidence="14" key="1">
    <citation type="submission" date="2025-08" db="UniProtKB">
        <authorList>
            <consortium name="Ensembl"/>
        </authorList>
    </citation>
    <scope>IDENTIFICATION</scope>
</reference>
<evidence type="ECO:0000256" key="9">
    <source>
        <dbReference type="ARBA" id="ARBA00023163"/>
    </source>
</evidence>
<dbReference type="FunFam" id="3.30.160.60:FF:000624">
    <property type="entry name" value="zinc finger protein 697"/>
    <property type="match status" value="2"/>
</dbReference>
<evidence type="ECO:0000256" key="2">
    <source>
        <dbReference type="ARBA" id="ARBA00006991"/>
    </source>
</evidence>
<dbReference type="SMART" id="SM00355">
    <property type="entry name" value="ZnF_C2H2"/>
    <property type="match status" value="6"/>
</dbReference>
<accession>A0A8C7S3C4</accession>
<dbReference type="PANTHER" id="PTHR24394:SF44">
    <property type="entry name" value="ZINC FINGER PROTEIN 271-LIKE"/>
    <property type="match status" value="1"/>
</dbReference>
<evidence type="ECO:0000259" key="13">
    <source>
        <dbReference type="PROSITE" id="PS50157"/>
    </source>
</evidence>
<evidence type="ECO:0000256" key="3">
    <source>
        <dbReference type="ARBA" id="ARBA00022723"/>
    </source>
</evidence>
<feature type="compositionally biased region" description="Basic and acidic residues" evidence="12">
    <location>
        <begin position="14"/>
        <end position="42"/>
    </location>
</feature>
<protein>
    <recommendedName>
        <fullName evidence="13">C2H2-type domain-containing protein</fullName>
    </recommendedName>
</protein>
<dbReference type="GO" id="GO:0000981">
    <property type="term" value="F:DNA-binding transcription factor activity, RNA polymerase II-specific"/>
    <property type="evidence" value="ECO:0007669"/>
    <property type="project" value="TreeGrafter"/>
</dbReference>
<feature type="compositionally biased region" description="Polar residues" evidence="12">
    <location>
        <begin position="296"/>
        <end position="308"/>
    </location>
</feature>
<keyword evidence="7" id="KW-0805">Transcription regulation</keyword>
<dbReference type="Ensembl" id="ENSOMYT00000066036.2">
    <property type="protein sequence ID" value="ENSOMYP00000060657.2"/>
    <property type="gene ID" value="ENSOMYG00000024761.2"/>
</dbReference>
<organism evidence="14 15">
    <name type="scientific">Oncorhynchus mykiss</name>
    <name type="common">Rainbow trout</name>
    <name type="synonym">Salmo gairdneri</name>
    <dbReference type="NCBI Taxonomy" id="8022"/>
    <lineage>
        <taxon>Eukaryota</taxon>
        <taxon>Metazoa</taxon>
        <taxon>Chordata</taxon>
        <taxon>Craniata</taxon>
        <taxon>Vertebrata</taxon>
        <taxon>Euteleostomi</taxon>
        <taxon>Actinopterygii</taxon>
        <taxon>Neopterygii</taxon>
        <taxon>Teleostei</taxon>
        <taxon>Protacanthopterygii</taxon>
        <taxon>Salmoniformes</taxon>
        <taxon>Salmonidae</taxon>
        <taxon>Salmoninae</taxon>
        <taxon>Oncorhynchus</taxon>
    </lineage>
</organism>
<dbReference type="GO" id="GO:0008270">
    <property type="term" value="F:zinc ion binding"/>
    <property type="evidence" value="ECO:0007669"/>
    <property type="project" value="UniProtKB-KW"/>
</dbReference>
<keyword evidence="10" id="KW-0539">Nucleus</keyword>
<feature type="region of interest" description="Disordered" evidence="12">
    <location>
        <begin position="1"/>
        <end position="119"/>
    </location>
</feature>
<evidence type="ECO:0000313" key="15">
    <source>
        <dbReference type="Proteomes" id="UP000694395"/>
    </source>
</evidence>
<dbReference type="GO" id="GO:0005634">
    <property type="term" value="C:nucleus"/>
    <property type="evidence" value="ECO:0007669"/>
    <property type="project" value="UniProtKB-SubCell"/>
</dbReference>
<dbReference type="FunFam" id="3.30.160.60:FF:001927">
    <property type="entry name" value="Zinc finger protein 1184"/>
    <property type="match status" value="1"/>
</dbReference>
<feature type="domain" description="C2H2-type" evidence="13">
    <location>
        <begin position="484"/>
        <end position="511"/>
    </location>
</feature>
<dbReference type="Gene3D" id="3.30.160.60">
    <property type="entry name" value="Classic Zinc Finger"/>
    <property type="match status" value="5"/>
</dbReference>
<evidence type="ECO:0000256" key="11">
    <source>
        <dbReference type="PROSITE-ProRule" id="PRU00042"/>
    </source>
</evidence>
<dbReference type="PANTHER" id="PTHR24394">
    <property type="entry name" value="ZINC FINGER PROTEIN"/>
    <property type="match status" value="1"/>
</dbReference>
<evidence type="ECO:0000256" key="7">
    <source>
        <dbReference type="ARBA" id="ARBA00023015"/>
    </source>
</evidence>
<keyword evidence="15" id="KW-1185">Reference proteome</keyword>
<dbReference type="Proteomes" id="UP000694395">
    <property type="component" value="Unassembled WGS sequence"/>
</dbReference>
<feature type="domain" description="C2H2-type" evidence="13">
    <location>
        <begin position="512"/>
        <end position="534"/>
    </location>
</feature>
<sequence>MNIVVKEEEEEEDMTVKGEEEPSRMKKEEEEAVIVKEEKEPFREEEDAVSIKLKEEDILGVKEEETEDQINTIHTGERHDYCGSSGEPEQYPDADETEKSLSRSEHQMDNASPSSLPESLYCASPGSSLLLGRKRLSVLLVDCRKTTGLSGTVRGGAEKNRLDFTHQRERHDYCGSSGEPEQHPDADEAEKSLSRSEHQMDNASPSSLPEFLYCASPGSSLLLGMKRLSGLLVDCRKTTGLSGTVRGGAEKNGLDFTHQIHTGERHDYGGSSAEPQQHPDADEAEKSLSRSEHQMDNASPSSLPESSCRVSPGSTLLLGWKRLSVLLVDCRKTTGLSGTVRGGEEKKGSDLTHQRGKPILEEPKTSEPARRHLCSQIGKSFTRLGSLKRHERGHVEPKTQNCARCGKSFSHLGNLKAHERTHTQNRPFHCSQCGKRFKRLDTLKTHKKIHTGVKPYHCTQCGKCFIRSGSLKEHMRLHTGVKPYYCSQCGKSFNHLASLKIHERIHTGVEPHICSQCGKSFKRLDTLNAHERIH</sequence>
<feature type="region of interest" description="Disordered" evidence="12">
    <location>
        <begin position="262"/>
        <end position="308"/>
    </location>
</feature>
<feature type="domain" description="C2H2-type" evidence="13">
    <location>
        <begin position="400"/>
        <end position="427"/>
    </location>
</feature>
<dbReference type="FunFam" id="3.30.160.60:FF:000446">
    <property type="entry name" value="Zinc finger protein"/>
    <property type="match status" value="1"/>
</dbReference>
<evidence type="ECO:0000256" key="6">
    <source>
        <dbReference type="ARBA" id="ARBA00022833"/>
    </source>
</evidence>
<feature type="compositionally biased region" description="Basic and acidic residues" evidence="12">
    <location>
        <begin position="156"/>
        <end position="173"/>
    </location>
</feature>
<dbReference type="SUPFAM" id="SSF57667">
    <property type="entry name" value="beta-beta-alpha zinc fingers"/>
    <property type="match status" value="3"/>
</dbReference>
<dbReference type="InterPro" id="IPR036236">
    <property type="entry name" value="Znf_C2H2_sf"/>
</dbReference>
<dbReference type="PROSITE" id="PS50157">
    <property type="entry name" value="ZINC_FINGER_C2H2_2"/>
    <property type="match status" value="6"/>
</dbReference>
<dbReference type="AlphaFoldDB" id="A0A8C7S3C4"/>
<evidence type="ECO:0000256" key="8">
    <source>
        <dbReference type="ARBA" id="ARBA00023125"/>
    </source>
</evidence>
<evidence type="ECO:0000256" key="10">
    <source>
        <dbReference type="ARBA" id="ARBA00023242"/>
    </source>
</evidence>
<feature type="domain" description="C2H2-type" evidence="13">
    <location>
        <begin position="428"/>
        <end position="455"/>
    </location>
</feature>
<dbReference type="FunFam" id="3.30.160.60:FF:002737">
    <property type="entry name" value="AGAP008430-PA"/>
    <property type="match status" value="1"/>
</dbReference>
<keyword evidence="6" id="KW-0862">Zinc</keyword>
<dbReference type="InterPro" id="IPR013087">
    <property type="entry name" value="Znf_C2H2_type"/>
</dbReference>
<evidence type="ECO:0000256" key="1">
    <source>
        <dbReference type="ARBA" id="ARBA00004123"/>
    </source>
</evidence>
<dbReference type="GO" id="GO:0003677">
    <property type="term" value="F:DNA binding"/>
    <property type="evidence" value="ECO:0007669"/>
    <property type="project" value="UniProtKB-KW"/>
</dbReference>
<feature type="compositionally biased region" description="Basic and acidic residues" evidence="12">
    <location>
        <begin position="52"/>
        <end position="63"/>
    </location>
</feature>
<feature type="compositionally biased region" description="Basic and acidic residues" evidence="12">
    <location>
        <begin position="180"/>
        <end position="200"/>
    </location>
</feature>
<dbReference type="GeneTree" id="ENSGT00940000154308"/>
<feature type="domain" description="C2H2-type" evidence="13">
    <location>
        <begin position="456"/>
        <end position="483"/>
    </location>
</feature>
<name>A0A8C7S3C4_ONCMY</name>
<comment type="similarity">
    <text evidence="2">Belongs to the krueppel C2H2-type zinc-finger protein family.</text>
</comment>
<dbReference type="Pfam" id="PF13912">
    <property type="entry name" value="zf-C2H2_6"/>
    <property type="match status" value="1"/>
</dbReference>
<evidence type="ECO:0000313" key="14">
    <source>
        <dbReference type="Ensembl" id="ENSOMYP00000060657.2"/>
    </source>
</evidence>
<reference evidence="14" key="2">
    <citation type="submission" date="2025-09" db="UniProtKB">
        <authorList>
            <consortium name="Ensembl"/>
        </authorList>
    </citation>
    <scope>IDENTIFICATION</scope>
</reference>
<keyword evidence="4" id="KW-0677">Repeat</keyword>
<feature type="domain" description="C2H2-type" evidence="13">
    <location>
        <begin position="372"/>
        <end position="399"/>
    </location>
</feature>